<comment type="caution">
    <text evidence="1">The sequence shown here is derived from an EMBL/GenBank/DDBJ whole genome shotgun (WGS) entry which is preliminary data.</text>
</comment>
<dbReference type="EMBL" id="JBHZOL010000008">
    <property type="protein sequence ID" value="MFE4104967.1"/>
    <property type="molecule type" value="Genomic_DNA"/>
</dbReference>
<reference evidence="1 2" key="1">
    <citation type="submission" date="2024-10" db="EMBL/GenBank/DDBJ databases">
        <authorList>
            <person name="Ratan Roy A."/>
            <person name="Morales Sandoval P.H."/>
            <person name="De Los Santos Villalobos S."/>
            <person name="Chakraborty S."/>
            <person name="Mukherjee J."/>
        </authorList>
    </citation>
    <scope>NUCLEOTIDE SEQUENCE [LARGE SCALE GENOMIC DNA]</scope>
    <source>
        <strain evidence="1 2">S1</strain>
    </source>
</reference>
<protein>
    <submittedName>
        <fullName evidence="1">DUF2358 domain-containing protein</fullName>
    </submittedName>
</protein>
<name>A0ABW6IAR4_9CYAN</name>
<evidence type="ECO:0000313" key="2">
    <source>
        <dbReference type="Proteomes" id="UP001600165"/>
    </source>
</evidence>
<evidence type="ECO:0000313" key="1">
    <source>
        <dbReference type="EMBL" id="MFE4104967.1"/>
    </source>
</evidence>
<dbReference type="SUPFAM" id="SSF54427">
    <property type="entry name" value="NTF2-like"/>
    <property type="match status" value="1"/>
</dbReference>
<dbReference type="PANTHER" id="PTHR34123">
    <property type="entry name" value="OS04G0578200 PROTEIN"/>
    <property type="match status" value="1"/>
</dbReference>
<dbReference type="Gene3D" id="3.10.450.50">
    <property type="match status" value="1"/>
</dbReference>
<keyword evidence="2" id="KW-1185">Reference proteome</keyword>
<dbReference type="RefSeq" id="WP_377960758.1">
    <property type="nucleotide sequence ID" value="NZ_JBHZOL010000008.1"/>
</dbReference>
<dbReference type="InterPro" id="IPR018790">
    <property type="entry name" value="DUF2358"/>
</dbReference>
<dbReference type="InterPro" id="IPR032710">
    <property type="entry name" value="NTF2-like_dom_sf"/>
</dbReference>
<organism evidence="1 2">
    <name type="scientific">Almyronema epifaneia S1</name>
    <dbReference type="NCBI Taxonomy" id="2991925"/>
    <lineage>
        <taxon>Bacteria</taxon>
        <taxon>Bacillati</taxon>
        <taxon>Cyanobacteriota</taxon>
        <taxon>Cyanophyceae</taxon>
        <taxon>Nodosilineales</taxon>
        <taxon>Nodosilineaceae</taxon>
        <taxon>Almyronema</taxon>
        <taxon>Almyronema epifaneia</taxon>
    </lineage>
</organism>
<dbReference type="PANTHER" id="PTHR34123:SF1">
    <property type="entry name" value="OS04G0578200 PROTEIN"/>
    <property type="match status" value="1"/>
</dbReference>
<proteinExistence type="predicted"/>
<accession>A0ABW6IAR4</accession>
<gene>
    <name evidence="1" type="ORF">ACFVKH_01670</name>
</gene>
<sequence length="124" mass="14778">MDIVERLRQDYSQFPQDQSFDLYTEQVYFKDPLNQFNGKARYQKMIGFIQRWFIDTQMDLHAIERSGQTITTRWTLNFTAPVPWKPRISIPGRSELTLNADNLINAHIDYWDCSRLSVVRQLFA</sequence>
<dbReference type="Proteomes" id="UP001600165">
    <property type="component" value="Unassembled WGS sequence"/>
</dbReference>
<dbReference type="Pfam" id="PF10184">
    <property type="entry name" value="DUF2358"/>
    <property type="match status" value="1"/>
</dbReference>